<accession>A0A4Y2VMP2</accession>
<reference evidence="1 2" key="1">
    <citation type="journal article" date="2019" name="Sci. Rep.">
        <title>Orb-weaving spider Araneus ventricosus genome elucidates the spidroin gene catalogue.</title>
        <authorList>
            <person name="Kono N."/>
            <person name="Nakamura H."/>
            <person name="Ohtoshi R."/>
            <person name="Moran D.A.P."/>
            <person name="Shinohara A."/>
            <person name="Yoshida Y."/>
            <person name="Fujiwara M."/>
            <person name="Mori M."/>
            <person name="Tomita M."/>
            <person name="Arakawa K."/>
        </authorList>
    </citation>
    <scope>NUCLEOTIDE SEQUENCE [LARGE SCALE GENOMIC DNA]</scope>
</reference>
<comment type="caution">
    <text evidence="1">The sequence shown here is derived from an EMBL/GenBank/DDBJ whole genome shotgun (WGS) entry which is preliminary data.</text>
</comment>
<evidence type="ECO:0000313" key="2">
    <source>
        <dbReference type="Proteomes" id="UP000499080"/>
    </source>
</evidence>
<organism evidence="1 2">
    <name type="scientific">Araneus ventricosus</name>
    <name type="common">Orbweaver spider</name>
    <name type="synonym">Epeira ventricosa</name>
    <dbReference type="NCBI Taxonomy" id="182803"/>
    <lineage>
        <taxon>Eukaryota</taxon>
        <taxon>Metazoa</taxon>
        <taxon>Ecdysozoa</taxon>
        <taxon>Arthropoda</taxon>
        <taxon>Chelicerata</taxon>
        <taxon>Arachnida</taxon>
        <taxon>Araneae</taxon>
        <taxon>Araneomorphae</taxon>
        <taxon>Entelegynae</taxon>
        <taxon>Araneoidea</taxon>
        <taxon>Araneidae</taxon>
        <taxon>Araneus</taxon>
    </lineage>
</organism>
<sequence length="94" mass="10476">MYEILLLNYNYMYHSSTQHSTIPQNGRPLWASGKVMALGAEGFEVRNSPLKIPLKISLAWGMLHAKSYVVAKRSPVGVAWKFGKEASYSSSDRG</sequence>
<name>A0A4Y2VMP2_ARAVE</name>
<gene>
    <name evidence="1" type="ORF">AVEN_124976_1</name>
</gene>
<proteinExistence type="predicted"/>
<protein>
    <submittedName>
        <fullName evidence="1">Uncharacterized protein</fullName>
    </submittedName>
</protein>
<dbReference type="EMBL" id="BGPR01047996">
    <property type="protein sequence ID" value="GBO25007.1"/>
    <property type="molecule type" value="Genomic_DNA"/>
</dbReference>
<keyword evidence="2" id="KW-1185">Reference proteome</keyword>
<evidence type="ECO:0000313" key="1">
    <source>
        <dbReference type="EMBL" id="GBO25007.1"/>
    </source>
</evidence>
<dbReference type="AlphaFoldDB" id="A0A4Y2VMP2"/>
<dbReference type="Proteomes" id="UP000499080">
    <property type="component" value="Unassembled WGS sequence"/>
</dbReference>